<dbReference type="RefSeq" id="WP_075276990.1">
    <property type="nucleotide sequence ID" value="NZ_CP016908.1"/>
</dbReference>
<sequence length="331" mass="36911">MFNLSFSLCRYRKQLPIILIVLWCYPTISKAFCLSRTVPPNPNHQADMQGCSTQGYPLWWRNQCVGYSLNYKASRNIPLNVATLIVKFAFAVWSNVQCNTSKFEIASPSIQFIDLGPVVCDQVQYNHSRPNQNIIVFREDEWPYTDSTNTLGLTTVTFNSYGELLDADIELNDTNERLFAGEPIPPDKYDFATVITHEIGHFAGLAHSDDREATMYPSAPPGKTDMHTLETDDIKAICTLYPPSGLRSVPKEVSPSGLLAAEFCNPAPPHGFGSECKLAVQDSSGGCNCSHAASSRLPQAIFSGIGFIGWRRWRASNRSKSLFPFISKWSH</sequence>
<evidence type="ECO:0000313" key="7">
    <source>
        <dbReference type="EMBL" id="APS00326.1"/>
    </source>
</evidence>
<keyword evidence="8" id="KW-1185">Reference proteome</keyword>
<dbReference type="InterPro" id="IPR001818">
    <property type="entry name" value="Pept_M10_metallopeptidase"/>
</dbReference>
<evidence type="ECO:0000256" key="3">
    <source>
        <dbReference type="ARBA" id="ARBA00022801"/>
    </source>
</evidence>
<keyword evidence="1" id="KW-0645">Protease</keyword>
<evidence type="ECO:0000313" key="8">
    <source>
        <dbReference type="Proteomes" id="UP000185544"/>
    </source>
</evidence>
<dbReference type="SUPFAM" id="SSF55486">
    <property type="entry name" value="Metalloproteases ('zincins'), catalytic domain"/>
    <property type="match status" value="1"/>
</dbReference>
<dbReference type="InterPro" id="IPR024079">
    <property type="entry name" value="MetalloPept_cat_dom_sf"/>
</dbReference>
<evidence type="ECO:0000256" key="5">
    <source>
        <dbReference type="ARBA" id="ARBA00023049"/>
    </source>
</evidence>
<dbReference type="SMART" id="SM00235">
    <property type="entry name" value="ZnMc"/>
    <property type="match status" value="1"/>
</dbReference>
<evidence type="ECO:0000256" key="2">
    <source>
        <dbReference type="ARBA" id="ARBA00022723"/>
    </source>
</evidence>
<evidence type="ECO:0000259" key="6">
    <source>
        <dbReference type="SMART" id="SM00235"/>
    </source>
</evidence>
<keyword evidence="4" id="KW-0862">Zinc</keyword>
<dbReference type="GO" id="GO:0030198">
    <property type="term" value="P:extracellular matrix organization"/>
    <property type="evidence" value="ECO:0007669"/>
    <property type="project" value="TreeGrafter"/>
</dbReference>
<evidence type="ECO:0000256" key="4">
    <source>
        <dbReference type="ARBA" id="ARBA00022833"/>
    </source>
</evidence>
<dbReference type="EMBL" id="CP016908">
    <property type="protein sequence ID" value="APS00326.1"/>
    <property type="molecule type" value="Genomic_DNA"/>
</dbReference>
<dbReference type="GO" id="GO:0008270">
    <property type="term" value="F:zinc ion binding"/>
    <property type="evidence" value="ECO:0007669"/>
    <property type="project" value="InterPro"/>
</dbReference>
<dbReference type="OrthoDB" id="5516015at2"/>
<keyword evidence="2" id="KW-0479">Metal-binding</keyword>
<dbReference type="AlphaFoldDB" id="A0A1L6MXX1"/>
<dbReference type="Gene3D" id="3.40.390.10">
    <property type="entry name" value="Collagenase (Catalytic Domain)"/>
    <property type="match status" value="1"/>
</dbReference>
<reference evidence="7 8" key="1">
    <citation type="submission" date="2016-08" db="EMBL/GenBank/DDBJ databases">
        <title>Identification and validation of antigenic proteins from Pajaroellobacter abortibovis using de-novo genome sequence assembly and reverse vaccinology.</title>
        <authorList>
            <person name="Welly B.T."/>
            <person name="Miller M.R."/>
            <person name="Stott J.L."/>
            <person name="Blanchard M.T."/>
            <person name="Islas-Trejo A.D."/>
            <person name="O'Rourke S.M."/>
            <person name="Young A.E."/>
            <person name="Medrano J.F."/>
            <person name="Van Eenennaam A.L."/>
        </authorList>
    </citation>
    <scope>NUCLEOTIDE SEQUENCE [LARGE SCALE GENOMIC DNA]</scope>
    <source>
        <strain evidence="7 8">BTF92-0548A/99-0131</strain>
    </source>
</reference>
<keyword evidence="5" id="KW-0482">Metalloprotease</keyword>
<name>A0A1L6MXX1_9BACT</name>
<protein>
    <recommendedName>
        <fullName evidence="6">Peptidase metallopeptidase domain-containing protein</fullName>
    </recommendedName>
</protein>
<keyword evidence="3" id="KW-0378">Hydrolase</keyword>
<dbReference type="GO" id="GO:0030574">
    <property type="term" value="P:collagen catabolic process"/>
    <property type="evidence" value="ECO:0007669"/>
    <property type="project" value="TreeGrafter"/>
</dbReference>
<dbReference type="InterPro" id="IPR006026">
    <property type="entry name" value="Peptidase_Metallo"/>
</dbReference>
<dbReference type="Proteomes" id="UP000185544">
    <property type="component" value="Chromosome"/>
</dbReference>
<dbReference type="GO" id="GO:0006508">
    <property type="term" value="P:proteolysis"/>
    <property type="evidence" value="ECO:0007669"/>
    <property type="project" value="UniProtKB-KW"/>
</dbReference>
<gene>
    <name evidence="7" type="ORF">BCY86_06280</name>
</gene>
<dbReference type="Pfam" id="PF00413">
    <property type="entry name" value="Peptidase_M10"/>
    <property type="match status" value="1"/>
</dbReference>
<dbReference type="KEGG" id="pabo:BCY86_06280"/>
<feature type="domain" description="Peptidase metallopeptidase" evidence="6">
    <location>
        <begin position="55"/>
        <end position="243"/>
    </location>
</feature>
<dbReference type="PANTHER" id="PTHR10201">
    <property type="entry name" value="MATRIX METALLOPROTEINASE"/>
    <property type="match status" value="1"/>
</dbReference>
<proteinExistence type="predicted"/>
<dbReference type="GO" id="GO:0031012">
    <property type="term" value="C:extracellular matrix"/>
    <property type="evidence" value="ECO:0007669"/>
    <property type="project" value="InterPro"/>
</dbReference>
<dbReference type="STRING" id="1882918.BCY86_06280"/>
<dbReference type="GO" id="GO:0004222">
    <property type="term" value="F:metalloendopeptidase activity"/>
    <property type="evidence" value="ECO:0007669"/>
    <property type="project" value="InterPro"/>
</dbReference>
<dbReference type="InterPro" id="IPR021190">
    <property type="entry name" value="Pept_M10A"/>
</dbReference>
<evidence type="ECO:0000256" key="1">
    <source>
        <dbReference type="ARBA" id="ARBA00022670"/>
    </source>
</evidence>
<organism evidence="7 8">
    <name type="scientific">Pajaroellobacter abortibovis</name>
    <dbReference type="NCBI Taxonomy" id="1882918"/>
    <lineage>
        <taxon>Bacteria</taxon>
        <taxon>Pseudomonadati</taxon>
        <taxon>Myxococcota</taxon>
        <taxon>Polyangia</taxon>
        <taxon>Polyangiales</taxon>
        <taxon>Polyangiaceae</taxon>
    </lineage>
</organism>
<dbReference type="PRINTS" id="PR00138">
    <property type="entry name" value="MATRIXIN"/>
</dbReference>
<dbReference type="PANTHER" id="PTHR10201:SF323">
    <property type="entry name" value="MATRIX METALLOPROTEINASE-21"/>
    <property type="match status" value="1"/>
</dbReference>
<accession>A0A1L6MXX1</accession>